<dbReference type="Proteomes" id="UP001319883">
    <property type="component" value="Unassembled WGS sequence"/>
</dbReference>
<dbReference type="EMBL" id="JAGXFD010000001">
    <property type="protein sequence ID" value="MBZ9567701.1"/>
    <property type="molecule type" value="Genomic_DNA"/>
</dbReference>
<comment type="caution">
    <text evidence="2">The sequence shown here is derived from an EMBL/GenBank/DDBJ whole genome shotgun (WGS) entry which is preliminary data.</text>
</comment>
<proteinExistence type="predicted"/>
<evidence type="ECO:0000313" key="2">
    <source>
        <dbReference type="EMBL" id="MBZ9567701.1"/>
    </source>
</evidence>
<reference evidence="2 3" key="1">
    <citation type="submission" date="2021-05" db="EMBL/GenBank/DDBJ databases">
        <title>Petroleum and Energy Research Collection (APPE): ex situ preservation of microbial diversity associated with the oil industry and exploitation of its biotechnological potential.</title>
        <authorList>
            <person name="Paixao C.T.M."/>
            <person name="Gomes M.B."/>
            <person name="Oliveira V.M."/>
        </authorList>
    </citation>
    <scope>NUCLEOTIDE SEQUENCE [LARGE SCALE GENOMIC DNA]</scope>
    <source>
        <strain evidence="2 3">LIT2</strain>
    </source>
</reference>
<accession>A0ABS7X173</accession>
<keyword evidence="3" id="KW-1185">Reference proteome</keyword>
<dbReference type="Pfam" id="PF00248">
    <property type="entry name" value="Aldo_ket_red"/>
    <property type="match status" value="1"/>
</dbReference>
<sequence length="343" mass="38416">MLTARQSLSLLTRRRDGPIHEEATMELRPLGNSGLKTAPLIFGGNVFGWTLDERESFAMIDAWLDAGFNAIDTADVYSRWVDGHAGGESETVLGRYFKARGNRDRVLLATKVGKPMGDGEQGLSKAYIMRAVEASLKRLQTDVIDLYQSHDDDADTPLEETLEAYQRLIEQGKVRAIGASNYRAHRLDEALTVAERNDLPRYETLQPFYNLYDRSDYEARLAPLCEGRNVGVIPYFALASGFLTGKYRDREDARGTPREAFLDKYFDERGMRILDALDDVARRLDTTPASVSLAWLMTRPAVTAPIASATSQRQLEAMIAATRLTLDKDALRRLEEASNPFQA</sequence>
<dbReference type="PANTHER" id="PTHR43364">
    <property type="entry name" value="NADH-SPECIFIC METHYLGLYOXAL REDUCTASE-RELATED"/>
    <property type="match status" value="1"/>
</dbReference>
<dbReference type="Gene3D" id="3.20.20.100">
    <property type="entry name" value="NADP-dependent oxidoreductase domain"/>
    <property type="match status" value="1"/>
</dbReference>
<name>A0ABS7X173_9GAMM</name>
<dbReference type="CDD" id="cd19081">
    <property type="entry name" value="AKR_AKR9C1"/>
    <property type="match status" value="1"/>
</dbReference>
<dbReference type="InterPro" id="IPR050523">
    <property type="entry name" value="AKR_Detox_Biosynth"/>
</dbReference>
<dbReference type="SUPFAM" id="SSF51430">
    <property type="entry name" value="NAD(P)-linked oxidoreductase"/>
    <property type="match status" value="1"/>
</dbReference>
<feature type="domain" description="NADP-dependent oxidoreductase" evidence="1">
    <location>
        <begin position="39"/>
        <end position="338"/>
    </location>
</feature>
<organism evidence="2 3">
    <name type="scientific">Modicisalibacter tunisiensis</name>
    <dbReference type="NCBI Taxonomy" id="390637"/>
    <lineage>
        <taxon>Bacteria</taxon>
        <taxon>Pseudomonadati</taxon>
        <taxon>Pseudomonadota</taxon>
        <taxon>Gammaproteobacteria</taxon>
        <taxon>Oceanospirillales</taxon>
        <taxon>Halomonadaceae</taxon>
        <taxon>Modicisalibacter</taxon>
    </lineage>
</organism>
<gene>
    <name evidence="2" type="ORF">KGQ91_08395</name>
</gene>
<dbReference type="InterPro" id="IPR036812">
    <property type="entry name" value="NAD(P)_OxRdtase_dom_sf"/>
</dbReference>
<protein>
    <submittedName>
        <fullName evidence="2">Aldo/keto reductase</fullName>
    </submittedName>
</protein>
<evidence type="ECO:0000313" key="3">
    <source>
        <dbReference type="Proteomes" id="UP001319883"/>
    </source>
</evidence>
<evidence type="ECO:0000259" key="1">
    <source>
        <dbReference type="Pfam" id="PF00248"/>
    </source>
</evidence>
<dbReference type="PANTHER" id="PTHR43364:SF6">
    <property type="entry name" value="OXIDOREDUCTASE-RELATED"/>
    <property type="match status" value="1"/>
</dbReference>
<dbReference type="InterPro" id="IPR023210">
    <property type="entry name" value="NADP_OxRdtase_dom"/>
</dbReference>